<evidence type="ECO:0000259" key="1">
    <source>
        <dbReference type="Pfam" id="PF13847"/>
    </source>
</evidence>
<feature type="domain" description="Methyltransferase" evidence="1">
    <location>
        <begin position="66"/>
        <end position="162"/>
    </location>
</feature>
<dbReference type="Gene3D" id="3.40.50.150">
    <property type="entry name" value="Vaccinia Virus protein VP39"/>
    <property type="match status" value="1"/>
</dbReference>
<dbReference type="EMBL" id="OX336137">
    <property type="protein sequence ID" value="CAI2717452.1"/>
    <property type="molecule type" value="Genomic_DNA"/>
</dbReference>
<gene>
    <name evidence="2" type="ORF">NSPWAT_0593</name>
</gene>
<dbReference type="Proteomes" id="UP001157733">
    <property type="component" value="Chromosome"/>
</dbReference>
<dbReference type="CDD" id="cd02440">
    <property type="entry name" value="AdoMet_MTases"/>
    <property type="match status" value="1"/>
</dbReference>
<keyword evidence="3" id="KW-1185">Reference proteome</keyword>
<dbReference type="SUPFAM" id="SSF53335">
    <property type="entry name" value="S-adenosyl-L-methionine-dependent methyltransferases"/>
    <property type="match status" value="1"/>
</dbReference>
<name>A0ABN8VUA6_9BACT</name>
<evidence type="ECO:0000313" key="3">
    <source>
        <dbReference type="Proteomes" id="UP001157733"/>
    </source>
</evidence>
<proteinExistence type="predicted"/>
<accession>A0ABN8VUA6</accession>
<dbReference type="Pfam" id="PF13847">
    <property type="entry name" value="Methyltransf_31"/>
    <property type="match status" value="1"/>
</dbReference>
<sequence length="292" mass="33482">MIEGHQYEFFNRTFVTQPTPLFAPDSEFLTTDTRATRWAIPYHYECLNARVEVLIDRNRDAITEGRILDVASHIGTFSYAALQRGAAFVHGVDTEADTIRRAHNLFANHNVAEIRYQFEARDVFELLEACGDNAFDTIFCFGMLYYTAEPYRLLALMQRAARRCIVLDTFTAAYAALQGKDALTIHPHVTDDTLELPILFTTLTQSAKKDYTLPESFPHKDRNLSLTTFPSRTLLEIWFQSLGLQATALDWSAYIEKPCHWRDLWTPEQKKVSHWADVYAAGVRVAYRLDVA</sequence>
<dbReference type="InterPro" id="IPR025714">
    <property type="entry name" value="Methyltranfer_dom"/>
</dbReference>
<protein>
    <submittedName>
        <fullName evidence="2">Methyltranfer_dom domain-containing protein</fullName>
    </submittedName>
</protein>
<evidence type="ECO:0000313" key="2">
    <source>
        <dbReference type="EMBL" id="CAI2717452.1"/>
    </source>
</evidence>
<organism evidence="2 3">
    <name type="scientific">Nitrospina watsonii</name>
    <dbReference type="NCBI Taxonomy" id="1323948"/>
    <lineage>
        <taxon>Bacteria</taxon>
        <taxon>Pseudomonadati</taxon>
        <taxon>Nitrospinota/Tectimicrobiota group</taxon>
        <taxon>Nitrospinota</taxon>
        <taxon>Nitrospinia</taxon>
        <taxon>Nitrospinales</taxon>
        <taxon>Nitrospinaceae</taxon>
        <taxon>Nitrospina</taxon>
    </lineage>
</organism>
<reference evidence="2 3" key="1">
    <citation type="submission" date="2022-09" db="EMBL/GenBank/DDBJ databases">
        <authorList>
            <person name="Kop L."/>
        </authorList>
    </citation>
    <scope>NUCLEOTIDE SEQUENCE [LARGE SCALE GENOMIC DNA]</scope>
    <source>
        <strain evidence="2 3">347</strain>
    </source>
</reference>
<dbReference type="InterPro" id="IPR029063">
    <property type="entry name" value="SAM-dependent_MTases_sf"/>
</dbReference>